<evidence type="ECO:0000313" key="1">
    <source>
        <dbReference type="EMBL" id="CAK81332.1"/>
    </source>
</evidence>
<dbReference type="GeneID" id="5034514"/>
<evidence type="ECO:0000313" key="2">
    <source>
        <dbReference type="Proteomes" id="UP000000600"/>
    </source>
</evidence>
<dbReference type="RefSeq" id="XP_001448729.1">
    <property type="nucleotide sequence ID" value="XM_001448692.1"/>
</dbReference>
<name>A0DE65_PARTE</name>
<proteinExistence type="predicted"/>
<dbReference type="KEGG" id="ptm:GSPATT00016174001"/>
<reference evidence="1 2" key="1">
    <citation type="journal article" date="2006" name="Nature">
        <title>Global trends of whole-genome duplications revealed by the ciliate Paramecium tetraurelia.</title>
        <authorList>
            <consortium name="Genoscope"/>
            <person name="Aury J.-M."/>
            <person name="Jaillon O."/>
            <person name="Duret L."/>
            <person name="Noel B."/>
            <person name="Jubin C."/>
            <person name="Porcel B.M."/>
            <person name="Segurens B."/>
            <person name="Daubin V."/>
            <person name="Anthouard V."/>
            <person name="Aiach N."/>
            <person name="Arnaiz O."/>
            <person name="Billaut A."/>
            <person name="Beisson J."/>
            <person name="Blanc I."/>
            <person name="Bouhouche K."/>
            <person name="Camara F."/>
            <person name="Duharcourt S."/>
            <person name="Guigo R."/>
            <person name="Gogendeau D."/>
            <person name="Katinka M."/>
            <person name="Keller A.-M."/>
            <person name="Kissmehl R."/>
            <person name="Klotz C."/>
            <person name="Koll F."/>
            <person name="Le Moue A."/>
            <person name="Lepere C."/>
            <person name="Malinsky S."/>
            <person name="Nowacki M."/>
            <person name="Nowak J.K."/>
            <person name="Plattner H."/>
            <person name="Poulain J."/>
            <person name="Ruiz F."/>
            <person name="Serrano V."/>
            <person name="Zagulski M."/>
            <person name="Dessen P."/>
            <person name="Betermier M."/>
            <person name="Weissenbach J."/>
            <person name="Scarpelli C."/>
            <person name="Schachter V."/>
            <person name="Sperling L."/>
            <person name="Meyer E."/>
            <person name="Cohen J."/>
            <person name="Wincker P."/>
        </authorList>
    </citation>
    <scope>NUCLEOTIDE SEQUENCE [LARGE SCALE GENOMIC DNA]</scope>
    <source>
        <strain evidence="1 2">Stock d4-2</strain>
    </source>
</reference>
<sequence>MTGFQQLKQFIQFSKQSCKKHLKQGNKKLNTNGQGYIKNLNWFLYMVSPGYLELIFTKWKQFKCQLPLLNSECNSDMQKFLEDVCDQDIIQQ</sequence>
<dbReference type="HOGENOM" id="CLU_2417926_0_0_1"/>
<dbReference type="InParanoid" id="A0DE65"/>
<organism evidence="1 2">
    <name type="scientific">Paramecium tetraurelia</name>
    <dbReference type="NCBI Taxonomy" id="5888"/>
    <lineage>
        <taxon>Eukaryota</taxon>
        <taxon>Sar</taxon>
        <taxon>Alveolata</taxon>
        <taxon>Ciliophora</taxon>
        <taxon>Intramacronucleata</taxon>
        <taxon>Oligohymenophorea</taxon>
        <taxon>Peniculida</taxon>
        <taxon>Parameciidae</taxon>
        <taxon>Paramecium</taxon>
    </lineage>
</organism>
<keyword evidence="2" id="KW-1185">Reference proteome</keyword>
<protein>
    <submittedName>
        <fullName evidence="1">Uncharacterized protein</fullName>
    </submittedName>
</protein>
<gene>
    <name evidence="1" type="ORF">GSPATT00016174001</name>
</gene>
<dbReference type="AlphaFoldDB" id="A0DE65"/>
<dbReference type="Proteomes" id="UP000000600">
    <property type="component" value="Unassembled WGS sequence"/>
</dbReference>
<dbReference type="EMBL" id="CT868396">
    <property type="protein sequence ID" value="CAK81332.1"/>
    <property type="molecule type" value="Genomic_DNA"/>
</dbReference>
<accession>A0DE65</accession>